<dbReference type="PANTHER" id="PTHR24141:SF1">
    <property type="entry name" value="2-5A-DEPENDENT RIBONUCLEASE"/>
    <property type="match status" value="1"/>
</dbReference>
<keyword evidence="6 8" id="KW-0472">Membrane</keyword>
<organism evidence="9 10">
    <name type="scientific">Aspergillus candidus</name>
    <dbReference type="NCBI Taxonomy" id="41067"/>
    <lineage>
        <taxon>Eukaryota</taxon>
        <taxon>Fungi</taxon>
        <taxon>Dikarya</taxon>
        <taxon>Ascomycota</taxon>
        <taxon>Pezizomycotina</taxon>
        <taxon>Eurotiomycetes</taxon>
        <taxon>Eurotiomycetidae</taxon>
        <taxon>Eurotiales</taxon>
        <taxon>Aspergillaceae</taxon>
        <taxon>Aspergillus</taxon>
        <taxon>Aspergillus subgen. Circumdati</taxon>
    </lineage>
</organism>
<evidence type="ECO:0000256" key="1">
    <source>
        <dbReference type="ARBA" id="ARBA00004141"/>
    </source>
</evidence>
<dbReference type="SMART" id="SM00248">
    <property type="entry name" value="ANK"/>
    <property type="match status" value="8"/>
</dbReference>
<keyword evidence="3" id="KW-0677">Repeat</keyword>
<feature type="transmembrane region" description="Helical" evidence="8">
    <location>
        <begin position="760"/>
        <end position="779"/>
    </location>
</feature>
<protein>
    <submittedName>
        <fullName evidence="9">Ankyrin</fullName>
    </submittedName>
</protein>
<dbReference type="InterPro" id="IPR002110">
    <property type="entry name" value="Ankyrin_rpt"/>
</dbReference>
<dbReference type="InterPro" id="IPR045863">
    <property type="entry name" value="CorA_TM1_TM2"/>
</dbReference>
<evidence type="ECO:0000313" key="10">
    <source>
        <dbReference type="Proteomes" id="UP000234585"/>
    </source>
</evidence>
<evidence type="ECO:0000256" key="2">
    <source>
        <dbReference type="ARBA" id="ARBA00022692"/>
    </source>
</evidence>
<reference evidence="9 10" key="1">
    <citation type="submission" date="2017-12" db="EMBL/GenBank/DDBJ databases">
        <authorList>
            <consortium name="DOE Joint Genome Institute"/>
            <person name="Haridas S."/>
            <person name="Kjaerbolling I."/>
            <person name="Vesth T.C."/>
            <person name="Frisvad J.C."/>
            <person name="Nybo J.L."/>
            <person name="Theobald S."/>
            <person name="Kuo A."/>
            <person name="Bowyer P."/>
            <person name="Matsuda Y."/>
            <person name="Mondo S."/>
            <person name="Lyhne E.K."/>
            <person name="Kogle M.E."/>
            <person name="Clum A."/>
            <person name="Lipzen A."/>
            <person name="Salamov A."/>
            <person name="Ngan C.Y."/>
            <person name="Daum C."/>
            <person name="Chiniquy J."/>
            <person name="Barry K."/>
            <person name="LaButti K."/>
            <person name="Simmons B.A."/>
            <person name="Magnuson J.K."/>
            <person name="Mortensen U.H."/>
            <person name="Larsen T.O."/>
            <person name="Grigoriev I.V."/>
            <person name="Baker S.E."/>
            <person name="Andersen M.R."/>
            <person name="Nordberg H.P."/>
            <person name="Cantor M.N."/>
            <person name="Hua S.X."/>
        </authorList>
    </citation>
    <scope>NUCLEOTIDE SEQUENCE [LARGE SCALE GENOMIC DNA]</scope>
    <source>
        <strain evidence="9 10">CBS 102.13</strain>
    </source>
</reference>
<feature type="transmembrane region" description="Helical" evidence="8">
    <location>
        <begin position="730"/>
        <end position="748"/>
    </location>
</feature>
<evidence type="ECO:0000256" key="6">
    <source>
        <dbReference type="ARBA" id="ARBA00023136"/>
    </source>
</evidence>
<sequence length="819" mass="93986">MWAMDRKVPQHHTLSLPVDDDSVDQLMQAARNGHIHIAKPLLYGVSADIRDRTGRTPLSWIASYDLTARPGNRFIPEQFVRFLLGKGADPNLGDLHGETPLHWAAKAGDDAMVDLLLQNGVHSDLADLRGRTPLSRAAERGHSAVVKLLLTTGRADADSKDARGRTPLSWAAETRRLETARILLDHDASVDIQDHEGQIPLWWFISHTATVRTVDEQLATSPEDFQQWLDLLGSNHGVEPLTKARRTFLSWACERGDKRLVEHLLRTTWADPNTVDRYRKTPLIYALEWDHYDIVELLLSGVAESDTRRRDIVSLRIMVQEGRSRILKSFLERYKPSLEEEDEYGSFSLIRMALSQGDRTTVTVLLEHKATIECLENADWFGPCSTTNPATELVPLKIGHVDNSQHSVPVMDMTIKEADRGAIATLLRQRAKLLQLKEDDEEGYGIGHNRIQGRASTAVYIRALRDGRKKARWILNNFVDREARALPRVTEETHLMLFRENYVWNTYSQVDHSPNQLFYSLGHRGPCRTFTLSIRGDVKMRRVLSRRYDADGYNRYEDHATRTVEWVVLEAPLKTIHYFSNLPYGWIPQNDVELVSLFMQTLRDDWMTFCQDARNSMGELRSHQLTARGKDDVLIDTVAESMLQWTHIQGILAEQLSQARSFVSQYQRFSETRRFSEKMSEIIDALDRDVTTQIEKLEQTVRDLLQIEFAWVTINEAHRSTSLAASLQRLSWITFIFLPLMFASSLFGMNVDVLKNDPSWRWYPLVGGVLLLLTLAVWISSKFTNVDQIEHKTRAMAKRSMLRLRPVKKEFTTQKTGWL</sequence>
<dbReference type="GO" id="GO:0004540">
    <property type="term" value="F:RNA nuclease activity"/>
    <property type="evidence" value="ECO:0007669"/>
    <property type="project" value="TreeGrafter"/>
</dbReference>
<dbReference type="GeneID" id="36526339"/>
<dbReference type="Pfam" id="PF00023">
    <property type="entry name" value="Ank"/>
    <property type="match status" value="1"/>
</dbReference>
<gene>
    <name evidence="9" type="ORF">BDW47DRAFT_50250</name>
</gene>
<dbReference type="OrthoDB" id="194358at2759"/>
<keyword evidence="10" id="KW-1185">Reference proteome</keyword>
<comment type="subcellular location">
    <subcellularLocation>
        <location evidence="1">Membrane</location>
        <topology evidence="1">Multi-pass membrane protein</topology>
    </subcellularLocation>
</comment>
<dbReference type="SUPFAM" id="SSF144083">
    <property type="entry name" value="Magnesium transport protein CorA, transmembrane region"/>
    <property type="match status" value="1"/>
</dbReference>
<evidence type="ECO:0000256" key="5">
    <source>
        <dbReference type="ARBA" id="ARBA00023043"/>
    </source>
</evidence>
<proteinExistence type="predicted"/>
<dbReference type="PROSITE" id="PS50297">
    <property type="entry name" value="ANK_REP_REGION"/>
    <property type="match status" value="3"/>
</dbReference>
<dbReference type="Pfam" id="PF12796">
    <property type="entry name" value="Ank_2"/>
    <property type="match status" value="2"/>
</dbReference>
<dbReference type="AlphaFoldDB" id="A0A2I2F776"/>
<dbReference type="EMBL" id="KZ559151">
    <property type="protein sequence ID" value="PLB36481.1"/>
    <property type="molecule type" value="Genomic_DNA"/>
</dbReference>
<dbReference type="GO" id="GO:0046873">
    <property type="term" value="F:metal ion transmembrane transporter activity"/>
    <property type="evidence" value="ECO:0007669"/>
    <property type="project" value="InterPro"/>
</dbReference>
<dbReference type="Gene3D" id="1.25.40.20">
    <property type="entry name" value="Ankyrin repeat-containing domain"/>
    <property type="match status" value="4"/>
</dbReference>
<keyword evidence="4 8" id="KW-1133">Transmembrane helix</keyword>
<dbReference type="PROSITE" id="PS50088">
    <property type="entry name" value="ANK_REPEAT"/>
    <property type="match status" value="3"/>
</dbReference>
<dbReference type="STRING" id="41067.A0A2I2F776"/>
<dbReference type="RefSeq" id="XP_024670493.1">
    <property type="nucleotide sequence ID" value="XM_024819179.1"/>
</dbReference>
<dbReference type="PANTHER" id="PTHR24141">
    <property type="entry name" value="2-5A-DEPENDENT RIBONUCLEASE"/>
    <property type="match status" value="1"/>
</dbReference>
<dbReference type="GO" id="GO:0016020">
    <property type="term" value="C:membrane"/>
    <property type="evidence" value="ECO:0007669"/>
    <property type="project" value="UniProtKB-SubCell"/>
</dbReference>
<evidence type="ECO:0000313" key="9">
    <source>
        <dbReference type="EMBL" id="PLB36481.1"/>
    </source>
</evidence>
<feature type="repeat" description="ANK" evidence="7">
    <location>
        <begin position="163"/>
        <end position="195"/>
    </location>
</feature>
<dbReference type="InterPro" id="IPR036770">
    <property type="entry name" value="Ankyrin_rpt-contain_sf"/>
</dbReference>
<evidence type="ECO:0000256" key="4">
    <source>
        <dbReference type="ARBA" id="ARBA00022989"/>
    </source>
</evidence>
<dbReference type="SUPFAM" id="SSF48403">
    <property type="entry name" value="Ankyrin repeat"/>
    <property type="match status" value="1"/>
</dbReference>
<evidence type="ECO:0000256" key="3">
    <source>
        <dbReference type="ARBA" id="ARBA00022737"/>
    </source>
</evidence>
<dbReference type="Pfam" id="PF01544">
    <property type="entry name" value="CorA"/>
    <property type="match status" value="1"/>
</dbReference>
<feature type="repeat" description="ANK" evidence="7">
    <location>
        <begin position="96"/>
        <end position="128"/>
    </location>
</feature>
<keyword evidence="5 7" id="KW-0040">ANK repeat</keyword>
<dbReference type="Gene3D" id="1.20.58.340">
    <property type="entry name" value="Magnesium transport protein CorA, transmembrane region"/>
    <property type="match status" value="1"/>
</dbReference>
<name>A0A2I2F776_ASPCN</name>
<keyword evidence="2 8" id="KW-0812">Transmembrane</keyword>
<dbReference type="GO" id="GO:0006396">
    <property type="term" value="P:RNA processing"/>
    <property type="evidence" value="ECO:0007669"/>
    <property type="project" value="TreeGrafter"/>
</dbReference>
<feature type="repeat" description="ANK" evidence="7">
    <location>
        <begin position="129"/>
        <end position="153"/>
    </location>
</feature>
<evidence type="ECO:0000256" key="8">
    <source>
        <dbReference type="SAM" id="Phobius"/>
    </source>
</evidence>
<dbReference type="Proteomes" id="UP000234585">
    <property type="component" value="Unassembled WGS sequence"/>
</dbReference>
<accession>A0A2I2F776</accession>
<dbReference type="InterPro" id="IPR002523">
    <property type="entry name" value="MgTranspt_CorA/ZnTranspt_ZntB"/>
</dbReference>
<dbReference type="GO" id="GO:0003723">
    <property type="term" value="F:RNA binding"/>
    <property type="evidence" value="ECO:0007669"/>
    <property type="project" value="TreeGrafter"/>
</dbReference>
<evidence type="ECO:0000256" key="7">
    <source>
        <dbReference type="PROSITE-ProRule" id="PRU00023"/>
    </source>
</evidence>